<dbReference type="PANTHER" id="PTHR10534">
    <property type="entry name" value="PYRIDOXAL KINASE"/>
    <property type="match status" value="1"/>
</dbReference>
<reference evidence="8 9" key="1">
    <citation type="journal article" date="2018" name="BMC Genomics">
        <title>Comparative genome analyses reveal sequence features reflecting distinct modes of host-adaptation between dicot and monocot powdery mildew.</title>
        <authorList>
            <person name="Wu Y."/>
            <person name="Ma X."/>
            <person name="Pan Z."/>
            <person name="Kale S.D."/>
            <person name="Song Y."/>
            <person name="King H."/>
            <person name="Zhang Q."/>
            <person name="Presley C."/>
            <person name="Deng X."/>
            <person name="Wei C.I."/>
            <person name="Xiao S."/>
        </authorList>
    </citation>
    <scope>NUCLEOTIDE SEQUENCE [LARGE SCALE GENOMIC DNA]</scope>
    <source>
        <strain evidence="8">UMSG1</strain>
    </source>
</reference>
<comment type="caution">
    <text evidence="8">The sequence shown here is derived from an EMBL/GenBank/DDBJ whole genome shotgun (WGS) entry which is preliminary data.</text>
</comment>
<feature type="domain" description="Pyridoxamine kinase/Phosphomethylpyrimidine kinase" evidence="7">
    <location>
        <begin position="91"/>
        <end position="237"/>
    </location>
</feature>
<dbReference type="EMBL" id="MCBS01024978">
    <property type="protein sequence ID" value="RKF71960.1"/>
    <property type="molecule type" value="Genomic_DNA"/>
</dbReference>
<evidence type="ECO:0000256" key="3">
    <source>
        <dbReference type="ARBA" id="ARBA00022679"/>
    </source>
</evidence>
<dbReference type="GO" id="GO:0005524">
    <property type="term" value="F:ATP binding"/>
    <property type="evidence" value="ECO:0007669"/>
    <property type="project" value="UniProtKB-KW"/>
</dbReference>
<keyword evidence="5 8" id="KW-0418">Kinase</keyword>
<dbReference type="CDD" id="cd01173">
    <property type="entry name" value="pyridoxal_pyridoxamine_kinase"/>
    <property type="match status" value="1"/>
</dbReference>
<keyword evidence="3" id="KW-0808">Transferase</keyword>
<evidence type="ECO:0000256" key="4">
    <source>
        <dbReference type="ARBA" id="ARBA00022741"/>
    </source>
</evidence>
<evidence type="ECO:0000256" key="6">
    <source>
        <dbReference type="ARBA" id="ARBA00022840"/>
    </source>
</evidence>
<name>A0A420IBP0_9PEZI</name>
<dbReference type="PANTHER" id="PTHR10534:SF2">
    <property type="entry name" value="PYRIDOXAL KINASE"/>
    <property type="match status" value="1"/>
</dbReference>
<dbReference type="GO" id="GO:0005829">
    <property type="term" value="C:cytosol"/>
    <property type="evidence" value="ECO:0007669"/>
    <property type="project" value="TreeGrafter"/>
</dbReference>
<dbReference type="InterPro" id="IPR013749">
    <property type="entry name" value="PM/HMP-P_kinase-1"/>
</dbReference>
<keyword evidence="4" id="KW-0547">Nucleotide-binding</keyword>
<dbReference type="Pfam" id="PF08543">
    <property type="entry name" value="Phos_pyr_kin"/>
    <property type="match status" value="1"/>
</dbReference>
<comment type="similarity">
    <text evidence="1">Belongs to the pyridoxine kinase family.</text>
</comment>
<evidence type="ECO:0000256" key="2">
    <source>
        <dbReference type="ARBA" id="ARBA00012104"/>
    </source>
</evidence>
<sequence length="329" mass="36496">MATMVMQSLGCDVAAINTVQFSNHLGYGQVKGTRTNSSEVIEIWKGLKDLHLDDFQILLSGYLPDPQSVDAMAVIGQELRAKSKKSPGRFFWIVDPIMGDNGKLYVSESMVPAYKSVLQNTDLILPNHFEAETLSGVKIDDEDTLKLAISIFHSRFAIPHILITSLVLKHRDEESSFLYVAGSSMTSSKTPRIFIIKIPRIDCQFSGTGDMFGALILVRLREAVHKSPGLENAPNWLSNDDVPSVDLPLAKAAEKAAASIHEILYRSKARQDVETATYQKKIGSENEIPDGKTESKKQRWTKAKAAEVQIVRNLRVLKEPAETFKADPL</sequence>
<dbReference type="InterPro" id="IPR004625">
    <property type="entry name" value="PyrdxlKinase"/>
</dbReference>
<evidence type="ECO:0000313" key="8">
    <source>
        <dbReference type="EMBL" id="RKF71960.1"/>
    </source>
</evidence>
<dbReference type="GO" id="GO:0009443">
    <property type="term" value="P:pyridoxal 5'-phosphate salvage"/>
    <property type="evidence" value="ECO:0007669"/>
    <property type="project" value="InterPro"/>
</dbReference>
<gene>
    <name evidence="8" type="ORF">GcM1_249063</name>
</gene>
<keyword evidence="6" id="KW-0067">ATP-binding</keyword>
<organism evidence="8 9">
    <name type="scientific">Golovinomyces cichoracearum</name>
    <dbReference type="NCBI Taxonomy" id="62708"/>
    <lineage>
        <taxon>Eukaryota</taxon>
        <taxon>Fungi</taxon>
        <taxon>Dikarya</taxon>
        <taxon>Ascomycota</taxon>
        <taxon>Pezizomycotina</taxon>
        <taxon>Leotiomycetes</taxon>
        <taxon>Erysiphales</taxon>
        <taxon>Erysiphaceae</taxon>
        <taxon>Golovinomyces</taxon>
    </lineage>
</organism>
<dbReference type="SUPFAM" id="SSF53613">
    <property type="entry name" value="Ribokinase-like"/>
    <property type="match status" value="1"/>
</dbReference>
<protein>
    <recommendedName>
        <fullName evidence="2">pyridoxal kinase</fullName>
        <ecNumber evidence="2">2.7.1.35</ecNumber>
    </recommendedName>
</protein>
<evidence type="ECO:0000313" key="9">
    <source>
        <dbReference type="Proteomes" id="UP000285326"/>
    </source>
</evidence>
<dbReference type="Gene3D" id="3.40.1190.20">
    <property type="match status" value="1"/>
</dbReference>
<dbReference type="InterPro" id="IPR029056">
    <property type="entry name" value="Ribokinase-like"/>
</dbReference>
<accession>A0A420IBP0</accession>
<dbReference type="Proteomes" id="UP000285326">
    <property type="component" value="Unassembled WGS sequence"/>
</dbReference>
<dbReference type="EC" id="2.7.1.35" evidence="2"/>
<evidence type="ECO:0000256" key="5">
    <source>
        <dbReference type="ARBA" id="ARBA00022777"/>
    </source>
</evidence>
<dbReference type="AlphaFoldDB" id="A0A420IBP0"/>
<evidence type="ECO:0000256" key="1">
    <source>
        <dbReference type="ARBA" id="ARBA00008805"/>
    </source>
</evidence>
<dbReference type="GO" id="GO:0008478">
    <property type="term" value="F:pyridoxal kinase activity"/>
    <property type="evidence" value="ECO:0007669"/>
    <property type="project" value="UniProtKB-EC"/>
</dbReference>
<proteinExistence type="inferred from homology"/>
<evidence type="ECO:0000259" key="7">
    <source>
        <dbReference type="Pfam" id="PF08543"/>
    </source>
</evidence>